<dbReference type="RefSeq" id="XP_014678276.1">
    <property type="nucleotide sequence ID" value="XM_014822790.1"/>
</dbReference>
<gene>
    <name evidence="4" type="primary">LOC106818068</name>
</gene>
<dbReference type="Pfam" id="PF04199">
    <property type="entry name" value="Cyclase"/>
    <property type="match status" value="1"/>
</dbReference>
<protein>
    <submittedName>
        <fullName evidence="4">Kynurenine formamidase-like isoform X1</fullName>
    </submittedName>
</protein>
<keyword evidence="2" id="KW-0732">Signal</keyword>
<dbReference type="Proteomes" id="UP000695022">
    <property type="component" value="Unplaced"/>
</dbReference>
<dbReference type="PANTHER" id="PTHR31118:SF12">
    <property type="entry name" value="CYCLASE-LIKE PROTEIN 2"/>
    <property type="match status" value="1"/>
</dbReference>
<feature type="signal peptide" evidence="2">
    <location>
        <begin position="1"/>
        <end position="17"/>
    </location>
</feature>
<dbReference type="InterPro" id="IPR007325">
    <property type="entry name" value="KFase/CYL"/>
</dbReference>
<organism evidence="3 4">
    <name type="scientific">Priapulus caudatus</name>
    <name type="common">Priapulid worm</name>
    <dbReference type="NCBI Taxonomy" id="37621"/>
    <lineage>
        <taxon>Eukaryota</taxon>
        <taxon>Metazoa</taxon>
        <taxon>Ecdysozoa</taxon>
        <taxon>Scalidophora</taxon>
        <taxon>Priapulida</taxon>
        <taxon>Priapulimorpha</taxon>
        <taxon>Priapulimorphida</taxon>
        <taxon>Priapulidae</taxon>
        <taxon>Priapulus</taxon>
    </lineage>
</organism>
<evidence type="ECO:0000256" key="2">
    <source>
        <dbReference type="SAM" id="SignalP"/>
    </source>
</evidence>
<sequence>MAAVIIGRLLIAKLVFAAAILDRGSCEVDEDIIDLTHKYANTNMVTWPTHLKFNISVGFKGKTPSGVYYEAKRFCTSEHAGTHVDAPLHFYEHAQSVDEIPLKTMIGPGAVIDVSRKSEINRNYEVTVQDILDWEADYGRIPDGAVLLLNTGWHRRWPNEVDYLGTTPDENNPFKSDYSWPGLSEHAAQWLVDSRSISVYGVDCVGIDPGAASTFPVHKIFLSPEHEIPSLENVANLDAMPPTGTRIYAIPMNIRGGTGAPTRLFAVVNGAQRHLSVFELVAAVVLIATQCLF</sequence>
<dbReference type="Gene3D" id="3.50.30.50">
    <property type="entry name" value="Putative cyclase"/>
    <property type="match status" value="1"/>
</dbReference>
<proteinExistence type="inferred from homology"/>
<feature type="chain" id="PRO_5045745815" evidence="2">
    <location>
        <begin position="18"/>
        <end position="293"/>
    </location>
</feature>
<dbReference type="InterPro" id="IPR037175">
    <property type="entry name" value="KFase_sf"/>
</dbReference>
<accession>A0ABM1F1F5</accession>
<dbReference type="SUPFAM" id="SSF102198">
    <property type="entry name" value="Putative cyclase"/>
    <property type="match status" value="1"/>
</dbReference>
<dbReference type="GeneID" id="106818068"/>
<dbReference type="PANTHER" id="PTHR31118">
    <property type="entry name" value="CYCLASE-LIKE PROTEIN 2"/>
    <property type="match status" value="1"/>
</dbReference>
<reference evidence="4" key="1">
    <citation type="submission" date="2025-08" db="UniProtKB">
        <authorList>
            <consortium name="RefSeq"/>
        </authorList>
    </citation>
    <scope>IDENTIFICATION</scope>
</reference>
<comment type="similarity">
    <text evidence="1">Belongs to the Cyclase 1 superfamily.</text>
</comment>
<evidence type="ECO:0000313" key="3">
    <source>
        <dbReference type="Proteomes" id="UP000695022"/>
    </source>
</evidence>
<evidence type="ECO:0000256" key="1">
    <source>
        <dbReference type="ARBA" id="ARBA00007865"/>
    </source>
</evidence>
<evidence type="ECO:0000313" key="4">
    <source>
        <dbReference type="RefSeq" id="XP_014678276.1"/>
    </source>
</evidence>
<keyword evidence="3" id="KW-1185">Reference proteome</keyword>
<name>A0ABM1F1F5_PRICU</name>